<dbReference type="InterPro" id="IPR002083">
    <property type="entry name" value="MATH/TRAF_dom"/>
</dbReference>
<feature type="compositionally biased region" description="Polar residues" evidence="1">
    <location>
        <begin position="1121"/>
        <end position="1133"/>
    </location>
</feature>
<feature type="transmembrane region" description="Helical" evidence="2">
    <location>
        <begin position="970"/>
        <end position="989"/>
    </location>
</feature>
<dbReference type="InterPro" id="IPR000210">
    <property type="entry name" value="BTB/POZ_dom"/>
</dbReference>
<feature type="transmembrane region" description="Helical" evidence="2">
    <location>
        <begin position="1001"/>
        <end position="1022"/>
    </location>
</feature>
<dbReference type="Pfam" id="PF00651">
    <property type="entry name" value="BTB"/>
    <property type="match status" value="2"/>
</dbReference>
<dbReference type="Gene3D" id="3.30.710.10">
    <property type="entry name" value="Potassium Channel Kv1.1, Chain A"/>
    <property type="match status" value="3"/>
</dbReference>
<protein>
    <recommendedName>
        <fullName evidence="7">BTB domain-containing protein</fullName>
    </recommendedName>
</protein>
<dbReference type="Gene3D" id="2.60.210.10">
    <property type="entry name" value="Apoptosis, Tumor Necrosis Factor Receptor Associated Protein 2, Chain A"/>
    <property type="match status" value="2"/>
</dbReference>
<evidence type="ECO:0000259" key="3">
    <source>
        <dbReference type="PROSITE" id="PS50097"/>
    </source>
</evidence>
<organism evidence="5 6">
    <name type="scientific">Trichomalopsis sarcophagae</name>
    <dbReference type="NCBI Taxonomy" id="543379"/>
    <lineage>
        <taxon>Eukaryota</taxon>
        <taxon>Metazoa</taxon>
        <taxon>Ecdysozoa</taxon>
        <taxon>Arthropoda</taxon>
        <taxon>Hexapoda</taxon>
        <taxon>Insecta</taxon>
        <taxon>Pterygota</taxon>
        <taxon>Neoptera</taxon>
        <taxon>Endopterygota</taxon>
        <taxon>Hymenoptera</taxon>
        <taxon>Apocrita</taxon>
        <taxon>Proctotrupomorpha</taxon>
        <taxon>Chalcidoidea</taxon>
        <taxon>Pteromalidae</taxon>
        <taxon>Pteromalinae</taxon>
        <taxon>Trichomalopsis</taxon>
    </lineage>
</organism>
<feature type="compositionally biased region" description="Basic residues" evidence="1">
    <location>
        <begin position="1104"/>
        <end position="1114"/>
    </location>
</feature>
<dbReference type="InterPro" id="IPR011333">
    <property type="entry name" value="SKP1/BTB/POZ_sf"/>
</dbReference>
<keyword evidence="2" id="KW-1133">Transmembrane helix</keyword>
<keyword evidence="2" id="KW-0812">Transmembrane</keyword>
<dbReference type="PANTHER" id="PTHR24413">
    <property type="entry name" value="SPECKLE-TYPE POZ PROTEIN"/>
    <property type="match status" value="1"/>
</dbReference>
<accession>A0A232EQI1</accession>
<feature type="domain" description="BTB" evidence="3">
    <location>
        <begin position="245"/>
        <end position="312"/>
    </location>
</feature>
<dbReference type="SUPFAM" id="SSF54695">
    <property type="entry name" value="POZ domain"/>
    <property type="match status" value="2"/>
</dbReference>
<evidence type="ECO:0000256" key="2">
    <source>
        <dbReference type="SAM" id="Phobius"/>
    </source>
</evidence>
<comment type="caution">
    <text evidence="5">The sequence shown here is derived from an EMBL/GenBank/DDBJ whole genome shotgun (WGS) entry which is preliminary data.</text>
</comment>
<dbReference type="SMART" id="SM00225">
    <property type="entry name" value="BTB"/>
    <property type="match status" value="2"/>
</dbReference>
<dbReference type="EMBL" id="NNAY01002776">
    <property type="protein sequence ID" value="OXU20577.1"/>
    <property type="molecule type" value="Genomic_DNA"/>
</dbReference>
<feature type="domain" description="BTB" evidence="3">
    <location>
        <begin position="660"/>
        <end position="726"/>
    </location>
</feature>
<dbReference type="InterPro" id="IPR008974">
    <property type="entry name" value="TRAF-like"/>
</dbReference>
<gene>
    <name evidence="5" type="ORF">TSAR_012899</name>
</gene>
<dbReference type="Proteomes" id="UP000215335">
    <property type="component" value="Unassembled WGS sequence"/>
</dbReference>
<sequence length="1183" mass="136340">MRSQERKFSLSNDRATALELLRLQEAAQLANDQLAARRAFVRNDKLSHVVHAVLNLAQFNDHTIGQINSKCLLNSATTWTISNFSELCKNNIDCRSPTFFTKDLSEVDSQWQLILCEKSWLSADTKIQIKSLYLYLALITNAKLTKVNYTIGILDKNGTLVNKHNSPGDVSFIPDTRNWLMIKLIEKDVLIGKAVNYLTGNNLKIYCEIRVMQPPDTSNGAKRFKSAQNLILSNLTKLLNDKEYSDVQFMVNHEKFNAHRNILAASSTYFAAYFKRVGDTNKIIIIEENEINSTVIREMLYFIYSGNINYIDQWNVRLLEAAHKYAIKELKELCENSICETLQMNIKTNKAYIYQMVKDDKGLLDKAHTYNLNKLKNLYEDALQKYLLSNDMTSDSLVYWKSILVKAHEYQFERLKLLCEKNLCTSLNVTNAIDYLSLAHLYQCSELKKQSINLIILNRLTIVNQPTFEAIANLDKKLVVEVFRIGQLESLEAHSKHTFLWTIHNFNNVYQKVIVQSPPFCTKYKNNDYQFHLEVQCNSTNDWLSVYYKSLNNTLSIHAIINEVGIFDCRNSIAHVSNLDTNCFTDLSTSDYRLNLIKKAELFDKSENYLVDNTLKIYCEIIFFDESSTYKKVKNKKFKLAHKLKHLSKFEKLFNDEKYSDVHFTSGNKILYAHKNILAAASASFVTTFESNEMQNEVITKLEVKDFDVMKEMLNYIYSGETNEINYSVYDRCVSLLKAASEYQLEGLKELFENKLCDDLKMIKNNSTDIRQMIKNLLDLAHDFQLKKLKTLCEEILQECLLTAELTAVDQIKMSKDLLVEAHKYELGVLKTLCETSLCEKLDITNVLERFNLAYLYKGDELKRATINFIIKHKKALVNQSKFSDIIKDMDQNVMAEVCPTINIIIKNKEALVNQSKFSDIIEDMDKNVMAELTALMDEIFHHVHHAINRRMRETNPDIPDMPEERNPIFFVYPICMGISLILCISWLATGHLNRRPIMALLGNAVGGILMMIGGISAMHHAEKHINLNEVSDEELLTHPIFLHNFIICIISLFGMTLYLVPTWILFDVYKWKKGETKFVSNEKPKIKSRSEAVSHCRCQYSRRSSRSSPRHSPRSRETNADANSINRGSDVSASPVKSAKSEQDVNNDPIILYCCCVDCHRYLKAARQADSFMHEFQVVQVM</sequence>
<dbReference type="CDD" id="cd14733">
    <property type="entry name" value="BACK"/>
    <property type="match status" value="1"/>
</dbReference>
<feature type="domain" description="MATH" evidence="4">
    <location>
        <begin position="496"/>
        <end position="621"/>
    </location>
</feature>
<dbReference type="STRING" id="543379.A0A232EQI1"/>
<dbReference type="Gene3D" id="6.10.250.3030">
    <property type="match status" value="1"/>
</dbReference>
<feature type="region of interest" description="Disordered" evidence="1">
    <location>
        <begin position="1098"/>
        <end position="1142"/>
    </location>
</feature>
<reference evidence="5 6" key="1">
    <citation type="journal article" date="2017" name="Curr. Biol.">
        <title>The Evolution of Venom by Co-option of Single-Copy Genes.</title>
        <authorList>
            <person name="Martinson E.O."/>
            <person name="Mrinalini"/>
            <person name="Kelkar Y.D."/>
            <person name="Chang C.H."/>
            <person name="Werren J.H."/>
        </authorList>
    </citation>
    <scope>NUCLEOTIDE SEQUENCE [LARGE SCALE GENOMIC DNA]</scope>
    <source>
        <strain evidence="5 6">Alberta</strain>
        <tissue evidence="5">Whole body</tissue>
    </source>
</reference>
<keyword evidence="6" id="KW-1185">Reference proteome</keyword>
<evidence type="ECO:0000259" key="4">
    <source>
        <dbReference type="PROSITE" id="PS50144"/>
    </source>
</evidence>
<dbReference type="OrthoDB" id="7691332at2759"/>
<dbReference type="PROSITE" id="PS50144">
    <property type="entry name" value="MATH"/>
    <property type="match status" value="2"/>
</dbReference>
<evidence type="ECO:0008006" key="7">
    <source>
        <dbReference type="Google" id="ProtNLM"/>
    </source>
</evidence>
<evidence type="ECO:0000313" key="5">
    <source>
        <dbReference type="EMBL" id="OXU20577.1"/>
    </source>
</evidence>
<name>A0A232EQI1_9HYME</name>
<dbReference type="SUPFAM" id="SSF49599">
    <property type="entry name" value="TRAF domain-like"/>
    <property type="match status" value="2"/>
</dbReference>
<dbReference type="AlphaFoldDB" id="A0A232EQI1"/>
<dbReference type="PROSITE" id="PS50097">
    <property type="entry name" value="BTB"/>
    <property type="match status" value="2"/>
</dbReference>
<evidence type="ECO:0000256" key="1">
    <source>
        <dbReference type="SAM" id="MobiDB-lite"/>
    </source>
</evidence>
<evidence type="ECO:0000313" key="6">
    <source>
        <dbReference type="Proteomes" id="UP000215335"/>
    </source>
</evidence>
<feature type="domain" description="MATH" evidence="4">
    <location>
        <begin position="74"/>
        <end position="209"/>
    </location>
</feature>
<dbReference type="GO" id="GO:0030163">
    <property type="term" value="P:protein catabolic process"/>
    <property type="evidence" value="ECO:0007669"/>
    <property type="project" value="UniProtKB-ARBA"/>
</dbReference>
<dbReference type="CDD" id="cd00121">
    <property type="entry name" value="MATH"/>
    <property type="match status" value="1"/>
</dbReference>
<keyword evidence="2" id="KW-0472">Membrane</keyword>
<proteinExistence type="predicted"/>
<feature type="transmembrane region" description="Helical" evidence="2">
    <location>
        <begin position="1042"/>
        <end position="1067"/>
    </location>
</feature>